<protein>
    <submittedName>
        <fullName evidence="2">Uncharacterized protein</fullName>
    </submittedName>
</protein>
<organism evidence="2 3">
    <name type="scientific">Perkinsus olseni</name>
    <name type="common">Perkinsus atlanticus</name>
    <dbReference type="NCBI Taxonomy" id="32597"/>
    <lineage>
        <taxon>Eukaryota</taxon>
        <taxon>Sar</taxon>
        <taxon>Alveolata</taxon>
        <taxon>Perkinsozoa</taxon>
        <taxon>Perkinsea</taxon>
        <taxon>Perkinsida</taxon>
        <taxon>Perkinsidae</taxon>
        <taxon>Perkinsus</taxon>
    </lineage>
</organism>
<dbReference type="AlphaFoldDB" id="A0A7J6T303"/>
<feature type="non-terminal residue" evidence="2">
    <location>
        <position position="1"/>
    </location>
</feature>
<evidence type="ECO:0000313" key="3">
    <source>
        <dbReference type="Proteomes" id="UP000574390"/>
    </source>
</evidence>
<feature type="region of interest" description="Disordered" evidence="1">
    <location>
        <begin position="1"/>
        <end position="25"/>
    </location>
</feature>
<dbReference type="EMBL" id="JABANM010010430">
    <property type="protein sequence ID" value="KAF4739381.1"/>
    <property type="molecule type" value="Genomic_DNA"/>
</dbReference>
<feature type="non-terminal residue" evidence="2">
    <location>
        <position position="102"/>
    </location>
</feature>
<accession>A0A7J6T303</accession>
<comment type="caution">
    <text evidence="2">The sequence shown here is derived from an EMBL/GenBank/DDBJ whole genome shotgun (WGS) entry which is preliminary data.</text>
</comment>
<reference evidence="2 3" key="1">
    <citation type="submission" date="2020-04" db="EMBL/GenBank/DDBJ databases">
        <title>Perkinsus olseni comparative genomics.</title>
        <authorList>
            <person name="Bogema D.R."/>
        </authorList>
    </citation>
    <scope>NUCLEOTIDE SEQUENCE [LARGE SCALE GENOMIC DNA]</scope>
    <source>
        <strain evidence="2">ATCC PRA-205</strain>
    </source>
</reference>
<sequence length="102" mass="12318">RSRAEEESMRQSKQGAGKMERKQSDKLFERLYNGYASRQRHIDEQREEQAREFIEMAQPGGSGRRPDIEHINRLYEDYRGRQRARREAFMARQREIDRMARG</sequence>
<name>A0A7J6T303_PEROL</name>
<gene>
    <name evidence="2" type="ORF">FOZ62_022347</name>
</gene>
<feature type="compositionally biased region" description="Basic and acidic residues" evidence="1">
    <location>
        <begin position="1"/>
        <end position="10"/>
    </location>
</feature>
<evidence type="ECO:0000256" key="1">
    <source>
        <dbReference type="SAM" id="MobiDB-lite"/>
    </source>
</evidence>
<dbReference type="Proteomes" id="UP000574390">
    <property type="component" value="Unassembled WGS sequence"/>
</dbReference>
<proteinExistence type="predicted"/>
<evidence type="ECO:0000313" key="2">
    <source>
        <dbReference type="EMBL" id="KAF4739381.1"/>
    </source>
</evidence>